<feature type="compositionally biased region" description="Basic residues" evidence="4">
    <location>
        <begin position="892"/>
        <end position="903"/>
    </location>
</feature>
<keyword evidence="3" id="KW-0206">Cytoskeleton</keyword>
<dbReference type="PANTHER" id="PTHR12609">
    <property type="entry name" value="MICROTUBULE ASSOCIATED PROTEIN XMAP215"/>
    <property type="match status" value="1"/>
</dbReference>
<dbReference type="GO" id="GO:0000226">
    <property type="term" value="P:microtubule cytoskeleton organization"/>
    <property type="evidence" value="ECO:0007669"/>
    <property type="project" value="UniProtKB-ARBA"/>
</dbReference>
<dbReference type="Gene3D" id="1.25.10.10">
    <property type="entry name" value="Leucine-rich Repeat Variant"/>
    <property type="match status" value="3"/>
</dbReference>
<evidence type="ECO:0000313" key="7">
    <source>
        <dbReference type="Proteomes" id="UP001620645"/>
    </source>
</evidence>
<name>A0ABD2K8C7_HETSC</name>
<feature type="domain" description="TOG" evidence="5">
    <location>
        <begin position="282"/>
        <end position="518"/>
    </location>
</feature>
<evidence type="ECO:0000256" key="4">
    <source>
        <dbReference type="SAM" id="MobiDB-lite"/>
    </source>
</evidence>
<accession>A0ABD2K8C7</accession>
<feature type="compositionally biased region" description="Polar residues" evidence="4">
    <location>
        <begin position="874"/>
        <end position="886"/>
    </location>
</feature>
<feature type="region of interest" description="Disordered" evidence="4">
    <location>
        <begin position="577"/>
        <end position="596"/>
    </location>
</feature>
<sequence>MDPYDLIEPVDISPKLNFNFESPKWQERKEALDALQQLLSQTPRLADSPNYREVIERLAKTMASDANIIVAASATKCVMYFAKGLRAKFTPHVSLVVPVIFDKFKEKKQLLRDALVECIDVIAAYTSFDHLSKALLEALTAKQNPSQKSQTDLFIYRVFRSLPAKDIPKGLLKDLVAILSKHGSDADSEVRDSSFAALGAIMKCIGEKALGCFISPELAKDANKMAKIAEFQDKAMAEAAVITQNQASAHANDLSGTSSSNQQSDECVTQQHACENEVDPWDLMEPIDISSKLNINFESPKWQERKEALDALQQLLLQSPRLADSPNYREVIERLAKIMANDANIIVAASATKCVMFFAKGLRAKFTPHVSLVVPAIFDKFKEKKQLLRDALVECIDVIAAYTSFDHLSKALLEALTSKQNPSQKSQTDLFIYRVFRSLPAKDIPKGLLKDLVAILSKHGSDADSEVRDSSFAALGAIMKCIGEKALGCFISPELAKDANKMAKIAENRDKALADSPNTANDRVELFANANPSLRPSADSAKKRDASTSRLNQTINSTADDPNATKKVADQALKQEANDLSDTSYSKQQNECDAHTRNQQTKIENEFVPWELMEPVDISSKLNFNFESQKWQEKKEALDALQQLLSQTPRLADSPNYREVIEHLTKAMANSNFIIAVSAIKCVMYFAKGLRAKFTPHVLLVVPVIFDKFKEKKQLLRDALVECIDVIAAYTSFDHLSKALLEAMTAKQNPSQKSQTDLFIYRVFRSLPAKDIPKGLLKDLVAILSKHGSDADSEVRDSSFAALGAIMKCIGEKALGCFISPELAKDPNKMAKIAENRDKAMADSPNTPNDRVELFANASSRPVADSSKKRDASTSRLNQTINSTADDPNATKRARSASGRRRSVAVLPNNSMLNDNTDEGNPRAPRRSHFAGSGGLSSAVSYSSNLNTTMTLQSQNVAGKFQLDPKFFQNDFDDNTLLAGNNRGERELTNTTQTLLLDRTFKVSTPKVGDKHNNTNAAQSMDQASSVDLQPIKPVVRPTSTFSRRSESVSSISSLESAEHIDRTVHNISCLQLNIAEEALAQLLHLMNDHVTRQYIIDRTELILKTMVTQIFHIRSQHLEQLDGVKEGDQKEQELSEFMRSICNFLSTLTNEMTIMQRISTDTLRSFIDALLSLVSDQRLKILNKQVFRSLNIIVIRLCEFTNPNVCFVALMKLVMKYQASDPGGQLSSLVRKCLTKFTDAIVEPSRIEKVDILTVLHPIHEYYSRFYVADGQTNQISDTVKDTSKLLCIFLQRLVINQKYAMLNYLYPFPENSQLVSYVRRCIRTVGRKAMEEKRQDGGAGGAAQNQNNQPKMGAGDDELSSIFSRISCDVFNGAVEDLYNFMDIHPDQNSKFEQLMARCEYASIVRRAFVEIRQTRLNREPLKPGICVRRVLPEETRQFLEEQNALSNRMNELMRLFTPGASPSTANTPSSATAASIIMGTLKNNLTRN</sequence>
<dbReference type="SUPFAM" id="SSF48371">
    <property type="entry name" value="ARM repeat"/>
    <property type="match status" value="1"/>
</dbReference>
<feature type="region of interest" description="Disordered" evidence="4">
    <location>
        <begin position="838"/>
        <end position="937"/>
    </location>
</feature>
<dbReference type="Pfam" id="PF21041">
    <property type="entry name" value="XMAP215_CLASP_TOG"/>
    <property type="match status" value="3"/>
</dbReference>
<gene>
    <name evidence="6" type="ORF">niasHS_000951</name>
</gene>
<evidence type="ECO:0000256" key="2">
    <source>
        <dbReference type="ARBA" id="ARBA00022490"/>
    </source>
</evidence>
<dbReference type="SMART" id="SM01349">
    <property type="entry name" value="TOG"/>
    <property type="match status" value="3"/>
</dbReference>
<evidence type="ECO:0000256" key="3">
    <source>
        <dbReference type="ARBA" id="ARBA00023212"/>
    </source>
</evidence>
<feature type="compositionally biased region" description="Polar residues" evidence="4">
    <location>
        <begin position="548"/>
        <end position="560"/>
    </location>
</feature>
<dbReference type="GO" id="GO:0005856">
    <property type="term" value="C:cytoskeleton"/>
    <property type="evidence" value="ECO:0007669"/>
    <property type="project" value="UniProtKB-SubCell"/>
</dbReference>
<evidence type="ECO:0000259" key="5">
    <source>
        <dbReference type="SMART" id="SM01349"/>
    </source>
</evidence>
<feature type="domain" description="TOG" evidence="5">
    <location>
        <begin position="611"/>
        <end position="846"/>
    </location>
</feature>
<dbReference type="Proteomes" id="UP001620645">
    <property type="component" value="Unassembled WGS sequence"/>
</dbReference>
<feature type="region of interest" description="Disordered" evidence="4">
    <location>
        <begin position="1334"/>
        <end position="1358"/>
    </location>
</feature>
<feature type="domain" description="TOG" evidence="5">
    <location>
        <begin position="5"/>
        <end position="241"/>
    </location>
</feature>
<evidence type="ECO:0000313" key="6">
    <source>
        <dbReference type="EMBL" id="KAL3098963.1"/>
    </source>
</evidence>
<keyword evidence="2" id="KW-0963">Cytoplasm</keyword>
<organism evidence="6 7">
    <name type="scientific">Heterodera schachtii</name>
    <name type="common">Sugarbeet cyst nematode worm</name>
    <name type="synonym">Tylenchus schachtii</name>
    <dbReference type="NCBI Taxonomy" id="97005"/>
    <lineage>
        <taxon>Eukaryota</taxon>
        <taxon>Metazoa</taxon>
        <taxon>Ecdysozoa</taxon>
        <taxon>Nematoda</taxon>
        <taxon>Chromadorea</taxon>
        <taxon>Rhabditida</taxon>
        <taxon>Tylenchina</taxon>
        <taxon>Tylenchomorpha</taxon>
        <taxon>Tylenchoidea</taxon>
        <taxon>Heteroderidae</taxon>
        <taxon>Heteroderinae</taxon>
        <taxon>Heterodera</taxon>
    </lineage>
</organism>
<dbReference type="InterPro" id="IPR045110">
    <property type="entry name" value="XMAP215"/>
</dbReference>
<reference evidence="6 7" key="1">
    <citation type="submission" date="2024-10" db="EMBL/GenBank/DDBJ databases">
        <authorList>
            <person name="Kim D."/>
        </authorList>
    </citation>
    <scope>NUCLEOTIDE SEQUENCE [LARGE SCALE GENOMIC DNA]</scope>
    <source>
        <strain evidence="6">Taebaek</strain>
    </source>
</reference>
<feature type="compositionally biased region" description="Polar residues" evidence="4">
    <location>
        <begin position="578"/>
        <end position="589"/>
    </location>
</feature>
<dbReference type="InterPro" id="IPR048491">
    <property type="entry name" value="XMAP215_CLASP_TOG"/>
</dbReference>
<keyword evidence="7" id="KW-1185">Reference proteome</keyword>
<dbReference type="FunFam" id="1.25.10.10:FF:000019">
    <property type="entry name" value="Cytoskeleton-associated protein 5"/>
    <property type="match status" value="3"/>
</dbReference>
<dbReference type="InterPro" id="IPR011989">
    <property type="entry name" value="ARM-like"/>
</dbReference>
<dbReference type="InterPro" id="IPR034085">
    <property type="entry name" value="TOG"/>
</dbReference>
<proteinExistence type="predicted"/>
<comment type="caution">
    <text evidence="6">The sequence shown here is derived from an EMBL/GenBank/DDBJ whole genome shotgun (WGS) entry which is preliminary data.</text>
</comment>
<dbReference type="EMBL" id="JBICCN010000042">
    <property type="protein sequence ID" value="KAL3098963.1"/>
    <property type="molecule type" value="Genomic_DNA"/>
</dbReference>
<protein>
    <recommendedName>
        <fullName evidence="5">TOG domain-containing protein</fullName>
    </recommendedName>
</protein>
<dbReference type="InterPro" id="IPR016024">
    <property type="entry name" value="ARM-type_fold"/>
</dbReference>
<feature type="region of interest" description="Disordered" evidence="4">
    <location>
        <begin position="529"/>
        <end position="568"/>
    </location>
</feature>
<comment type="subcellular location">
    <subcellularLocation>
        <location evidence="1">Cytoplasm</location>
        <location evidence="1">Cytoskeleton</location>
    </subcellularLocation>
</comment>
<evidence type="ECO:0000256" key="1">
    <source>
        <dbReference type="ARBA" id="ARBA00004245"/>
    </source>
</evidence>